<comment type="similarity">
    <text evidence="1">Belongs to the ABC transporter superfamily.</text>
</comment>
<proteinExistence type="inferred from homology"/>
<dbReference type="PANTHER" id="PTHR43820:SF4">
    <property type="entry name" value="HIGH-AFFINITY BRANCHED-CHAIN AMINO ACID TRANSPORT ATP-BINDING PROTEIN LIVF"/>
    <property type="match status" value="1"/>
</dbReference>
<dbReference type="InterPro" id="IPR052156">
    <property type="entry name" value="BCAA_Transport_ATP-bd_LivF"/>
</dbReference>
<dbReference type="InterPro" id="IPR003593">
    <property type="entry name" value="AAA+_ATPase"/>
</dbReference>
<keyword evidence="2" id="KW-0813">Transport</keyword>
<sequence length="217" mass="25230">MDFLEIDSVEISFKNKPILNGIYLKAEQGTVTGILGNNGCGKSTLLRIIFGELQPSFKSLRINGKRFSKPFLTSNEVKYLPQFHFIPKSMTVQNAFYHSNIDINNFYTLFPELINLKNQKFKLLSGGEKRIIETFLILKSNAKFILLDEPFSHIAPVYINRIINLIHKEKQHKAIIVTDHMHKYIIDITDTLYLLKDGWSKEIKNLSDLELYRYLNF</sequence>
<dbReference type="Gene3D" id="3.40.50.300">
    <property type="entry name" value="P-loop containing nucleotide triphosphate hydrolases"/>
    <property type="match status" value="1"/>
</dbReference>
<keyword evidence="3" id="KW-0547">Nucleotide-binding</keyword>
<dbReference type="Pfam" id="PF00005">
    <property type="entry name" value="ABC_tran"/>
    <property type="match status" value="1"/>
</dbReference>
<dbReference type="SUPFAM" id="SSF52540">
    <property type="entry name" value="P-loop containing nucleoside triphosphate hydrolases"/>
    <property type="match status" value="1"/>
</dbReference>
<name>A0ABW2Z2V3_9FLAO</name>
<evidence type="ECO:0000256" key="4">
    <source>
        <dbReference type="ARBA" id="ARBA00022840"/>
    </source>
</evidence>
<evidence type="ECO:0000256" key="5">
    <source>
        <dbReference type="ARBA" id="ARBA00022970"/>
    </source>
</evidence>
<dbReference type="PANTHER" id="PTHR43820">
    <property type="entry name" value="HIGH-AFFINITY BRANCHED-CHAIN AMINO ACID TRANSPORT ATP-BINDING PROTEIN LIVF"/>
    <property type="match status" value="1"/>
</dbReference>
<evidence type="ECO:0000256" key="2">
    <source>
        <dbReference type="ARBA" id="ARBA00022448"/>
    </source>
</evidence>
<comment type="caution">
    <text evidence="7">The sequence shown here is derived from an EMBL/GenBank/DDBJ whole genome shotgun (WGS) entry which is preliminary data.</text>
</comment>
<dbReference type="PROSITE" id="PS50893">
    <property type="entry name" value="ABC_TRANSPORTER_2"/>
    <property type="match status" value="1"/>
</dbReference>
<evidence type="ECO:0000313" key="8">
    <source>
        <dbReference type="Proteomes" id="UP001597032"/>
    </source>
</evidence>
<dbReference type="GO" id="GO:0005524">
    <property type="term" value="F:ATP binding"/>
    <property type="evidence" value="ECO:0007669"/>
    <property type="project" value="UniProtKB-KW"/>
</dbReference>
<evidence type="ECO:0000256" key="1">
    <source>
        <dbReference type="ARBA" id="ARBA00005417"/>
    </source>
</evidence>
<keyword evidence="4 7" id="KW-0067">ATP-binding</keyword>
<dbReference type="RefSeq" id="WP_386781409.1">
    <property type="nucleotide sequence ID" value="NZ_JBHTIC010000002.1"/>
</dbReference>
<dbReference type="InterPro" id="IPR027417">
    <property type="entry name" value="P-loop_NTPase"/>
</dbReference>
<evidence type="ECO:0000256" key="3">
    <source>
        <dbReference type="ARBA" id="ARBA00022741"/>
    </source>
</evidence>
<keyword evidence="8" id="KW-1185">Reference proteome</keyword>
<feature type="domain" description="ABC transporter" evidence="6">
    <location>
        <begin position="4"/>
        <end position="215"/>
    </location>
</feature>
<accession>A0ABW2Z2V3</accession>
<dbReference type="Proteomes" id="UP001597032">
    <property type="component" value="Unassembled WGS sequence"/>
</dbReference>
<organism evidence="7 8">
    <name type="scientific">Lutibacter aestuarii</name>
    <dbReference type="NCBI Taxonomy" id="861111"/>
    <lineage>
        <taxon>Bacteria</taxon>
        <taxon>Pseudomonadati</taxon>
        <taxon>Bacteroidota</taxon>
        <taxon>Flavobacteriia</taxon>
        <taxon>Flavobacteriales</taxon>
        <taxon>Flavobacteriaceae</taxon>
        <taxon>Lutibacter</taxon>
    </lineage>
</organism>
<gene>
    <name evidence="7" type="ORF">ACFQZW_02360</name>
</gene>
<evidence type="ECO:0000313" key="7">
    <source>
        <dbReference type="EMBL" id="MFD0760918.1"/>
    </source>
</evidence>
<evidence type="ECO:0000259" key="6">
    <source>
        <dbReference type="PROSITE" id="PS50893"/>
    </source>
</evidence>
<dbReference type="InterPro" id="IPR003439">
    <property type="entry name" value="ABC_transporter-like_ATP-bd"/>
</dbReference>
<dbReference type="EMBL" id="JBHTIC010000002">
    <property type="protein sequence ID" value="MFD0760918.1"/>
    <property type="molecule type" value="Genomic_DNA"/>
</dbReference>
<keyword evidence="5" id="KW-0029">Amino-acid transport</keyword>
<reference evidence="8" key="1">
    <citation type="journal article" date="2019" name="Int. J. Syst. Evol. Microbiol.">
        <title>The Global Catalogue of Microorganisms (GCM) 10K type strain sequencing project: providing services to taxonomists for standard genome sequencing and annotation.</title>
        <authorList>
            <consortium name="The Broad Institute Genomics Platform"/>
            <consortium name="The Broad Institute Genome Sequencing Center for Infectious Disease"/>
            <person name="Wu L."/>
            <person name="Ma J."/>
        </authorList>
    </citation>
    <scope>NUCLEOTIDE SEQUENCE [LARGE SCALE GENOMIC DNA]</scope>
    <source>
        <strain evidence="8">CCUG 60022</strain>
    </source>
</reference>
<protein>
    <submittedName>
        <fullName evidence="7">ATP-binding cassette domain-containing protein</fullName>
    </submittedName>
</protein>
<dbReference type="SMART" id="SM00382">
    <property type="entry name" value="AAA"/>
    <property type="match status" value="1"/>
</dbReference>